<name>A0ABW9KR89_XANCT</name>
<dbReference type="RefSeq" id="WP_155646480.1">
    <property type="nucleotide sequence ID" value="NZ_CP064004.1"/>
</dbReference>
<keyword evidence="1" id="KW-0175">Coiled coil</keyword>
<evidence type="ECO:0000313" key="2">
    <source>
        <dbReference type="EMBL" id="MFN6506332.1"/>
    </source>
</evidence>
<accession>A0ABW9KR89</accession>
<dbReference type="Proteomes" id="UP001635788">
    <property type="component" value="Unassembled WGS sequence"/>
</dbReference>
<evidence type="ECO:0000256" key="1">
    <source>
        <dbReference type="SAM" id="Coils"/>
    </source>
</evidence>
<dbReference type="EMBL" id="JBKAMQ010000002">
    <property type="protein sequence ID" value="MFN6506332.1"/>
    <property type="molecule type" value="Genomic_DNA"/>
</dbReference>
<protein>
    <submittedName>
        <fullName evidence="2">Uncharacterized protein</fullName>
    </submittedName>
</protein>
<gene>
    <name evidence="2" type="ORF">ACK3FC_03535</name>
</gene>
<proteinExistence type="predicted"/>
<keyword evidence="3" id="KW-1185">Reference proteome</keyword>
<reference evidence="2 3" key="1">
    <citation type="submission" date="2024-12" db="EMBL/GenBank/DDBJ databases">
        <authorList>
            <person name="Alaofin S."/>
            <person name="Velasco D."/>
            <person name="Li D."/>
            <person name="Baldwin T."/>
            <person name="Liu Z."/>
            <person name="Schachterle J.K."/>
        </authorList>
    </citation>
    <scope>NUCLEOTIDE SEQUENCE [LARGE SCALE GENOMIC DNA]</scope>
    <source>
        <strain evidence="2 3">B1</strain>
    </source>
</reference>
<feature type="coiled-coil region" evidence="1">
    <location>
        <begin position="18"/>
        <end position="45"/>
    </location>
</feature>
<sequence length="62" mass="7606">MTDQLFPRQPRRMRQPRKSILREQLAQAASEIERLRAEIQRLRAPWWRRITLSRRRAPKDIA</sequence>
<organism evidence="2 3">
    <name type="scientific">Xanthomonas translucens pv. translucens</name>
    <dbReference type="NCBI Taxonomy" id="134875"/>
    <lineage>
        <taxon>Bacteria</taxon>
        <taxon>Pseudomonadati</taxon>
        <taxon>Pseudomonadota</taxon>
        <taxon>Gammaproteobacteria</taxon>
        <taxon>Lysobacterales</taxon>
        <taxon>Lysobacteraceae</taxon>
        <taxon>Xanthomonas</taxon>
        <taxon>Xanthomonas translucens group</taxon>
    </lineage>
</organism>
<evidence type="ECO:0000313" key="3">
    <source>
        <dbReference type="Proteomes" id="UP001635788"/>
    </source>
</evidence>
<comment type="caution">
    <text evidence="2">The sequence shown here is derived from an EMBL/GenBank/DDBJ whole genome shotgun (WGS) entry which is preliminary data.</text>
</comment>